<evidence type="ECO:0000256" key="3">
    <source>
        <dbReference type="ARBA" id="ARBA00022989"/>
    </source>
</evidence>
<dbReference type="Pfam" id="PF00520">
    <property type="entry name" value="Ion_trans"/>
    <property type="match status" value="1"/>
</dbReference>
<evidence type="ECO:0000256" key="6">
    <source>
        <dbReference type="SAM" id="Phobius"/>
    </source>
</evidence>
<feature type="domain" description="Ion transport" evidence="7">
    <location>
        <begin position="764"/>
        <end position="899"/>
    </location>
</feature>
<comment type="subcellular location">
    <subcellularLocation>
        <location evidence="1">Membrane</location>
        <topology evidence="1">Multi-pass membrane protein</topology>
    </subcellularLocation>
</comment>
<feature type="transmembrane region" description="Helical" evidence="6">
    <location>
        <begin position="867"/>
        <end position="890"/>
    </location>
</feature>
<evidence type="ECO:0000256" key="1">
    <source>
        <dbReference type="ARBA" id="ARBA00004141"/>
    </source>
</evidence>
<proteinExistence type="predicted"/>
<keyword evidence="5" id="KW-0175">Coiled coil</keyword>
<protein>
    <recommendedName>
        <fullName evidence="11">Ion transport domain-containing protein</fullName>
    </recommendedName>
</protein>
<dbReference type="PANTHER" id="PTHR13715">
    <property type="entry name" value="RYANODINE RECEPTOR AND IP3 RECEPTOR"/>
    <property type="match status" value="1"/>
</dbReference>
<keyword evidence="3 6" id="KW-1133">Transmembrane helix</keyword>
<dbReference type="PANTHER" id="PTHR13715:SF99">
    <property type="entry name" value="INOSITOL 1,4,5-TRISPHOSPHATE RECEPTOR-LIKE PROTEIN A"/>
    <property type="match status" value="1"/>
</dbReference>
<dbReference type="InterPro" id="IPR013662">
    <property type="entry name" value="RIH_assoc-dom"/>
</dbReference>
<evidence type="ECO:0000313" key="10">
    <source>
        <dbReference type="Proteomes" id="UP000078046"/>
    </source>
</evidence>
<keyword evidence="4 6" id="KW-0472">Membrane</keyword>
<name>A0A177AYD0_9BILA</name>
<dbReference type="AlphaFoldDB" id="A0A177AYD0"/>
<accession>A0A177AYD0</accession>
<keyword evidence="2 6" id="KW-0812">Transmembrane</keyword>
<keyword evidence="10" id="KW-1185">Reference proteome</keyword>
<dbReference type="OrthoDB" id="300855at2759"/>
<reference evidence="9 10" key="1">
    <citation type="submission" date="2016-04" db="EMBL/GenBank/DDBJ databases">
        <title>The genome of Intoshia linei affirms orthonectids as highly simplified spiralians.</title>
        <authorList>
            <person name="Mikhailov K.V."/>
            <person name="Slusarev G.S."/>
            <person name="Nikitin M.A."/>
            <person name="Logacheva M.D."/>
            <person name="Penin A."/>
            <person name="Aleoshin V."/>
            <person name="Panchin Y.V."/>
        </authorList>
    </citation>
    <scope>NUCLEOTIDE SEQUENCE [LARGE SCALE GENOMIC DNA]</scope>
    <source>
        <strain evidence="9">Intl2013</strain>
        <tissue evidence="9">Whole animal</tissue>
    </source>
</reference>
<evidence type="ECO:0000259" key="8">
    <source>
        <dbReference type="Pfam" id="PF08454"/>
    </source>
</evidence>
<dbReference type="Gene3D" id="1.10.287.70">
    <property type="match status" value="1"/>
</dbReference>
<feature type="coiled-coil region" evidence="5">
    <location>
        <begin position="988"/>
        <end position="1015"/>
    </location>
</feature>
<feature type="transmembrane region" description="Helical" evidence="6">
    <location>
        <begin position="749"/>
        <end position="774"/>
    </location>
</feature>
<feature type="transmembrane region" description="Helical" evidence="6">
    <location>
        <begin position="686"/>
        <end position="711"/>
    </location>
</feature>
<dbReference type="InterPro" id="IPR005821">
    <property type="entry name" value="Ion_trans_dom"/>
</dbReference>
<feature type="transmembrane region" description="Helical" evidence="6">
    <location>
        <begin position="794"/>
        <end position="816"/>
    </location>
</feature>
<evidence type="ECO:0000256" key="4">
    <source>
        <dbReference type="ARBA" id="ARBA00023136"/>
    </source>
</evidence>
<gene>
    <name evidence="9" type="ORF">A3Q56_05269</name>
</gene>
<feature type="domain" description="RyR/IP3R Homology associated" evidence="8">
    <location>
        <begin position="375"/>
        <end position="466"/>
    </location>
</feature>
<dbReference type="InterPro" id="IPR015925">
    <property type="entry name" value="Ryanodine_IP3_receptor"/>
</dbReference>
<dbReference type="GO" id="GO:0005216">
    <property type="term" value="F:monoatomic ion channel activity"/>
    <property type="evidence" value="ECO:0007669"/>
    <property type="project" value="InterPro"/>
</dbReference>
<dbReference type="EMBL" id="LWCA01000769">
    <property type="protein sequence ID" value="OAF67008.1"/>
    <property type="molecule type" value="Genomic_DNA"/>
</dbReference>
<evidence type="ECO:0000256" key="5">
    <source>
        <dbReference type="SAM" id="Coils"/>
    </source>
</evidence>
<evidence type="ECO:0008006" key="11">
    <source>
        <dbReference type="Google" id="ProtNLM"/>
    </source>
</evidence>
<comment type="caution">
    <text evidence="9">The sequence shown here is derived from an EMBL/GenBank/DDBJ whole genome shotgun (WGS) entry which is preliminary data.</text>
</comment>
<sequence length="1018" mass="117855">MFNVSNTTTKSPKERSGNIKIKAKRFFDFPRLEESVEKLIRVPNIKSIIGRYLAVIECFREHSTIQPCYDYLYVVISIHFTFNDEKEKAEQEEVDVRTMKILRCLIHNEIVKLPEDYNINNKKIKKILKDIKSVQYALNEYGIVKFLSPHLSKNNSIIIREALALMVKILYMGNRQVQNSYVSYFLGSREENFFFAIKAFLENASIGIKERRSLINQHQQKISEAIADVIRFQSALQTNAKDKMESRKQFKRLESALKNGKLSLNSQKTNYRNPSAMIKNRLKSAKHGTKTSVVPETRAIPKFQLDSGNTGIKRFGLVTAKSKKKVSVNKIAPDDKMKSVNVAVDISTSNDVNRIINMAMENEEILNVANDDYGIELVLKILGLMCDGQNKILQGYLREQPDNIKSVNLIITTSQFMTMLYSSINSYTIIITINLVNTLIEFTSGNYQNQICVFDSKICDHINYILRAEIGNDIDEDKSIELMDSIATLIVSMVENHRSHAYTRDKNKCCVDVLECLDLMALVKIAVKFYENTVPFNTKKDYPESIATSALNAGFKYFYILTRIKELIQLGVIPMKEDFAPCPKIMAALQYYNSKTLSIEILMDGELERVYFKCNDKKVLREDIVSKFKYEVDRTSPTSKLRDLLVWSVDIMDDINYTKRIQRIPIVKLYLQYDFKPTYNYFPIEFGWTFTILAILHNLSTCLVFVGYMILNHPTIRIPSFLRRGSVSKIERVSHLSVRLLGFQTLWHTLLLIMSAMGSIYYGYFFSFHLLHVAQFNQLIKRAIQAVTKNGDSLLWVTLYGVVFLYIYALITFAVYRELKKDEDKMFCNTMYECMLTMMHSGPIGDGVFDFLKSPTILPFNQKFNKAIFDIVFFIIITTIGLNIIFGIIVDTFSELRDNKWHVDNDMKTACFICSRPSYDFEQHSTGFKNHVDNEHNQWSYVFFFIYLNETFENDYTAIELYVHNMIINDSLEFFPLGKSLCFQSEEIAQDQNQIESLKDEIANLTQQLKSMQLIHTK</sequence>
<dbReference type="Proteomes" id="UP000078046">
    <property type="component" value="Unassembled WGS sequence"/>
</dbReference>
<dbReference type="Pfam" id="PF08454">
    <property type="entry name" value="RIH_assoc"/>
    <property type="match status" value="1"/>
</dbReference>
<evidence type="ECO:0000256" key="2">
    <source>
        <dbReference type="ARBA" id="ARBA00022692"/>
    </source>
</evidence>
<dbReference type="GO" id="GO:0016020">
    <property type="term" value="C:membrane"/>
    <property type="evidence" value="ECO:0007669"/>
    <property type="project" value="UniProtKB-SubCell"/>
</dbReference>
<evidence type="ECO:0000313" key="9">
    <source>
        <dbReference type="EMBL" id="OAF67008.1"/>
    </source>
</evidence>
<organism evidence="9 10">
    <name type="scientific">Intoshia linei</name>
    <dbReference type="NCBI Taxonomy" id="1819745"/>
    <lineage>
        <taxon>Eukaryota</taxon>
        <taxon>Metazoa</taxon>
        <taxon>Spiralia</taxon>
        <taxon>Lophotrochozoa</taxon>
        <taxon>Mesozoa</taxon>
        <taxon>Orthonectida</taxon>
        <taxon>Rhopaluridae</taxon>
        <taxon>Intoshia</taxon>
    </lineage>
</organism>
<evidence type="ECO:0000259" key="7">
    <source>
        <dbReference type="Pfam" id="PF00520"/>
    </source>
</evidence>
<dbReference type="GO" id="GO:0006816">
    <property type="term" value="P:calcium ion transport"/>
    <property type="evidence" value="ECO:0007669"/>
    <property type="project" value="InterPro"/>
</dbReference>